<reference evidence="5 6" key="1">
    <citation type="submission" date="2020-08" db="EMBL/GenBank/DDBJ databases">
        <title>Genomic Encyclopedia of Type Strains, Phase IV (KMG-IV): sequencing the most valuable type-strain genomes for metagenomic binning, comparative biology and taxonomic classification.</title>
        <authorList>
            <person name="Goeker M."/>
        </authorList>
    </citation>
    <scope>NUCLEOTIDE SEQUENCE [LARGE SCALE GENOMIC DNA]</scope>
    <source>
        <strain evidence="5 6">DSM 100734</strain>
    </source>
</reference>
<comment type="caution">
    <text evidence="5">The sequence shown here is derived from an EMBL/GenBank/DDBJ whole genome shotgun (WGS) entry which is preliminary data.</text>
</comment>
<dbReference type="PANTHER" id="PTHR46796:SF6">
    <property type="entry name" value="ARAC SUBFAMILY"/>
    <property type="match status" value="1"/>
</dbReference>
<gene>
    <name evidence="5" type="ORF">HNQ72_005491</name>
</gene>
<protein>
    <submittedName>
        <fullName evidence="5">AraC-like DNA-binding protein</fullName>
    </submittedName>
</protein>
<evidence type="ECO:0000256" key="2">
    <source>
        <dbReference type="ARBA" id="ARBA00023125"/>
    </source>
</evidence>
<dbReference type="InterPro" id="IPR050204">
    <property type="entry name" value="AraC_XylS_family_regulators"/>
</dbReference>
<evidence type="ECO:0000313" key="5">
    <source>
        <dbReference type="EMBL" id="MBB6165643.1"/>
    </source>
</evidence>
<dbReference type="PROSITE" id="PS01124">
    <property type="entry name" value="HTH_ARAC_FAMILY_2"/>
    <property type="match status" value="1"/>
</dbReference>
<evidence type="ECO:0000256" key="3">
    <source>
        <dbReference type="ARBA" id="ARBA00023163"/>
    </source>
</evidence>
<organism evidence="5 6">
    <name type="scientific">Rhizobium wenxiniae</name>
    <dbReference type="NCBI Taxonomy" id="1737357"/>
    <lineage>
        <taxon>Bacteria</taxon>
        <taxon>Pseudomonadati</taxon>
        <taxon>Pseudomonadota</taxon>
        <taxon>Alphaproteobacteria</taxon>
        <taxon>Hyphomicrobiales</taxon>
        <taxon>Rhizobiaceae</taxon>
        <taxon>Rhizobium/Agrobacterium group</taxon>
        <taxon>Rhizobium</taxon>
    </lineage>
</organism>
<dbReference type="EMBL" id="JACHEG010000010">
    <property type="protein sequence ID" value="MBB6165643.1"/>
    <property type="molecule type" value="Genomic_DNA"/>
</dbReference>
<dbReference type="Proteomes" id="UP000547879">
    <property type="component" value="Unassembled WGS sequence"/>
</dbReference>
<keyword evidence="6" id="KW-1185">Reference proteome</keyword>
<dbReference type="InterPro" id="IPR018060">
    <property type="entry name" value="HTH_AraC"/>
</dbReference>
<keyword evidence="1" id="KW-0805">Transcription regulation</keyword>
<sequence length="308" mass="34813">MSLTYKSIFIEAFQSLSETDDFQPDEVRRSDRRTLVHHHMDWGPVKADLVKRTGLSRQETRLAPKHHAFLINLHGEARTGEDFIEGKRITFTPRHRGSIVFVPARSEWSGWDEGDRTGSYLLVTIDSTFIARSLGCEHLSGLKPIVGFRDATIEASLQRIGAELLSPDDVSILMVKSQAIQLFVRLVRMHLLDLGPARGGLSAFDLKRVVAIMEARFADPLGLEELAKEIGLSERHFFRAFKQSTGKTPHSYLVAQRVEHAADLLRNTEMSATDIAFESGFSSSSHLTRSFKKAFGTGPLDYRRYWRQ</sequence>
<dbReference type="GO" id="GO:0043565">
    <property type="term" value="F:sequence-specific DNA binding"/>
    <property type="evidence" value="ECO:0007669"/>
    <property type="project" value="InterPro"/>
</dbReference>
<dbReference type="RefSeq" id="WP_183997048.1">
    <property type="nucleotide sequence ID" value="NZ_JACHEG010000010.1"/>
</dbReference>
<evidence type="ECO:0000256" key="1">
    <source>
        <dbReference type="ARBA" id="ARBA00023015"/>
    </source>
</evidence>
<dbReference type="PANTHER" id="PTHR46796">
    <property type="entry name" value="HTH-TYPE TRANSCRIPTIONAL ACTIVATOR RHAS-RELATED"/>
    <property type="match status" value="1"/>
</dbReference>
<dbReference type="SMART" id="SM00342">
    <property type="entry name" value="HTH_ARAC"/>
    <property type="match status" value="1"/>
</dbReference>
<dbReference type="GO" id="GO:0003700">
    <property type="term" value="F:DNA-binding transcription factor activity"/>
    <property type="evidence" value="ECO:0007669"/>
    <property type="project" value="InterPro"/>
</dbReference>
<dbReference type="Gene3D" id="1.10.10.60">
    <property type="entry name" value="Homeodomain-like"/>
    <property type="match status" value="2"/>
</dbReference>
<name>A0A7X0D312_9HYPH</name>
<evidence type="ECO:0000259" key="4">
    <source>
        <dbReference type="PROSITE" id="PS01124"/>
    </source>
</evidence>
<dbReference type="InterPro" id="IPR009057">
    <property type="entry name" value="Homeodomain-like_sf"/>
</dbReference>
<dbReference type="Pfam" id="PF12833">
    <property type="entry name" value="HTH_18"/>
    <property type="match status" value="1"/>
</dbReference>
<dbReference type="AlphaFoldDB" id="A0A7X0D312"/>
<evidence type="ECO:0000313" key="6">
    <source>
        <dbReference type="Proteomes" id="UP000547879"/>
    </source>
</evidence>
<keyword evidence="2 5" id="KW-0238">DNA-binding</keyword>
<accession>A0A7X0D312</accession>
<dbReference type="SUPFAM" id="SSF46689">
    <property type="entry name" value="Homeodomain-like"/>
    <property type="match status" value="2"/>
</dbReference>
<keyword evidence="3" id="KW-0804">Transcription</keyword>
<feature type="domain" description="HTH araC/xylS-type" evidence="4">
    <location>
        <begin position="207"/>
        <end position="305"/>
    </location>
</feature>
<proteinExistence type="predicted"/>